<keyword evidence="2" id="KW-1133">Transmembrane helix</keyword>
<dbReference type="EMBL" id="JACIGE010000001">
    <property type="protein sequence ID" value="MBB4245729.1"/>
    <property type="molecule type" value="Genomic_DNA"/>
</dbReference>
<dbReference type="SMART" id="SM00267">
    <property type="entry name" value="GGDEF"/>
    <property type="match status" value="1"/>
</dbReference>
<dbReference type="SUPFAM" id="SSF55785">
    <property type="entry name" value="PYP-like sensor domain (PAS domain)"/>
    <property type="match status" value="4"/>
</dbReference>
<dbReference type="Gene3D" id="3.20.20.450">
    <property type="entry name" value="EAL domain"/>
    <property type="match status" value="1"/>
</dbReference>
<dbReference type="InterPro" id="IPR000700">
    <property type="entry name" value="PAS-assoc_C"/>
</dbReference>
<evidence type="ECO:0000259" key="6">
    <source>
        <dbReference type="PROSITE" id="PS50887"/>
    </source>
</evidence>
<feature type="domain" description="PAC" evidence="4">
    <location>
        <begin position="790"/>
        <end position="843"/>
    </location>
</feature>
<sequence>MMRRPLAGLAPLLGIFALLALGIGLVDYDAFRSQQREIEFQAEKQLATIADLKVRQISQWRDERLADAQLIRDNPLVGEAIARWIAGRQSDEKHAEIKGWLNSYVRHFDFREALLLAPDGRILAATADALPVFTDTIAHLQEAERRGAPLMGDLQPSMGMESYLDLVIPLNGRASTKTIACLVFRIDPQRFLFPLMRTWPTPSESAETLLVERRDRDFIYLNELRGKPGMTLRAVGNDDLAARPSLADEDGAAKASIDYRGASVFAATRPVPGSRWLLIAKIDQAEVLSPLDRQISFIGSLSALLLLGAGAMAIWLWHIQRRSLHKQRSAEQNAAREIGKSNEHLLAAQRIAGIGSWERPLPGEAMWWSAETARLLGYPPDTEASLDIYCARVHPDDREVLRSSLNATKACGEQPRLAFRLLLPSGEVRHCENVCRVIADENGLPTALIGATQDISERRRTAGQLAAVLQQLPQGISVFDEHLQLQHWNAGLAEILDLPPDQLFVGARFADLIRAPAERGEYGPGDPDVHVQQRLALALRFEAHRFERTRPNGRTYLIEGAPYQVEGQLAGFITTYTEISERKNAELQLERQHAILRTIIDNIPGGVSLMDAGLNIVACNREFRRLLDFPDTLFDGRGIVSLAELARFNALRGEYGPGDPEQLAAAVVERARSAEAHRFERRRPQGTTIEVRGTPLPDGGFVTIYTDVSERKLAEERLLLAEKVFDNSPDAIVICNAEGAILSTNQAFTQITGYSGAEVIGRSPRSLGAGAADEDFHRRLEESLNERGRWAGEVWDRRKDGEAYPAWMTVNAVIDRDSGRRTHLVGIFSDISERKQAEERIHYLAHHDALTGLPNRLSLEARLEQSCSESRRRHSHVGVLFIDLDRFKVINDTLGHHIGDLLLIEVSRRLSGAVRESDIVARLGGDEFIIVLPGLNSPDDAASVALKIVAALNEPVLAGSHELHTSPSIGISVCPDDGEEPEQILRNADTAMYHAKALGRNNFQFYAEEMNRNAHETLELERRLRQALTRAEFSLDYQPVLNTSSRQVVGVEALLRWRPDGGEAVPPARFIPIAEETGLIVALGNWVLRTATRQLREWIDAGLPPVRVAVNVSAHQLRRSDFSEQVAAALADSGLPATLLELEITESAVMKEPEAARVILERLRSMGVRLAIDDFGTGYSSLAYLKRFPIDHLKIDRSFVTDIEHDANDAAIAVSTIALAHSLGIGVVAEGVESEAQFALLAVHDCDEVQGYLFSRPLPAEAALAFLRAAARGSTTGETTAG</sequence>
<dbReference type="SUPFAM" id="SSF55073">
    <property type="entry name" value="Nucleotide cyclase"/>
    <property type="match status" value="1"/>
</dbReference>
<accession>A0A840GBT9</accession>
<dbReference type="Gene3D" id="2.10.70.100">
    <property type="match status" value="1"/>
</dbReference>
<dbReference type="PROSITE" id="PS50887">
    <property type="entry name" value="GGDEF"/>
    <property type="match status" value="1"/>
</dbReference>
<dbReference type="InterPro" id="IPR000160">
    <property type="entry name" value="GGDEF_dom"/>
</dbReference>
<feature type="domain" description="PAS" evidence="3">
    <location>
        <begin position="722"/>
        <end position="763"/>
    </location>
</feature>
<dbReference type="PANTHER" id="PTHR44757">
    <property type="entry name" value="DIGUANYLATE CYCLASE DGCP"/>
    <property type="match status" value="1"/>
</dbReference>
<dbReference type="NCBIfam" id="TIGR00229">
    <property type="entry name" value="sensory_box"/>
    <property type="match status" value="1"/>
</dbReference>
<evidence type="ECO:0000313" key="8">
    <source>
        <dbReference type="Proteomes" id="UP000587070"/>
    </source>
</evidence>
<dbReference type="InterPro" id="IPR029787">
    <property type="entry name" value="Nucleotide_cyclase"/>
</dbReference>
<dbReference type="InterPro" id="IPR000014">
    <property type="entry name" value="PAS"/>
</dbReference>
<dbReference type="SMART" id="SM00091">
    <property type="entry name" value="PAS"/>
    <property type="match status" value="4"/>
</dbReference>
<dbReference type="Pfam" id="PF00563">
    <property type="entry name" value="EAL"/>
    <property type="match status" value="1"/>
</dbReference>
<name>A0A840GBT9_RHOTE</name>
<dbReference type="SMART" id="SM00086">
    <property type="entry name" value="PAC"/>
    <property type="match status" value="2"/>
</dbReference>
<evidence type="ECO:0000256" key="1">
    <source>
        <dbReference type="ARBA" id="ARBA00051114"/>
    </source>
</evidence>
<dbReference type="Pfam" id="PF00990">
    <property type="entry name" value="GGDEF"/>
    <property type="match status" value="1"/>
</dbReference>
<dbReference type="FunFam" id="3.20.20.450:FF:000001">
    <property type="entry name" value="Cyclic di-GMP phosphodiesterase yahA"/>
    <property type="match status" value="1"/>
</dbReference>
<dbReference type="PROSITE" id="PS50112">
    <property type="entry name" value="PAS"/>
    <property type="match status" value="2"/>
</dbReference>
<dbReference type="Pfam" id="PF08447">
    <property type="entry name" value="PAS_3"/>
    <property type="match status" value="1"/>
</dbReference>
<dbReference type="CDD" id="cd01949">
    <property type="entry name" value="GGDEF"/>
    <property type="match status" value="1"/>
</dbReference>
<keyword evidence="2" id="KW-0472">Membrane</keyword>
<evidence type="ECO:0000259" key="4">
    <source>
        <dbReference type="PROSITE" id="PS50113"/>
    </source>
</evidence>
<dbReference type="PROSITE" id="PS50113">
    <property type="entry name" value="PAC"/>
    <property type="match status" value="2"/>
</dbReference>
<feature type="transmembrane region" description="Helical" evidence="2">
    <location>
        <begin position="297"/>
        <end position="319"/>
    </location>
</feature>
<proteinExistence type="predicted"/>
<dbReference type="Pfam" id="PF13426">
    <property type="entry name" value="PAS_9"/>
    <property type="match status" value="1"/>
</dbReference>
<dbReference type="Gene3D" id="3.30.450.20">
    <property type="entry name" value="PAS domain"/>
    <property type="match status" value="4"/>
</dbReference>
<feature type="domain" description="GGDEF" evidence="6">
    <location>
        <begin position="875"/>
        <end position="1008"/>
    </location>
</feature>
<comment type="caution">
    <text evidence="7">The sequence shown here is derived from an EMBL/GenBank/DDBJ whole genome shotgun (WGS) entry which is preliminary data.</text>
</comment>
<dbReference type="FunFam" id="3.30.70.270:FF:000001">
    <property type="entry name" value="Diguanylate cyclase domain protein"/>
    <property type="match status" value="1"/>
</dbReference>
<organism evidence="7 8">
    <name type="scientific">Rhodocyclus tenuis</name>
    <name type="common">Rhodospirillum tenue</name>
    <dbReference type="NCBI Taxonomy" id="1066"/>
    <lineage>
        <taxon>Bacteria</taxon>
        <taxon>Pseudomonadati</taxon>
        <taxon>Pseudomonadota</taxon>
        <taxon>Betaproteobacteria</taxon>
        <taxon>Rhodocyclales</taxon>
        <taxon>Rhodocyclaceae</taxon>
        <taxon>Rhodocyclus</taxon>
    </lineage>
</organism>
<protein>
    <submittedName>
        <fullName evidence="7">Diguanylate cyclase (GGDEF)-like protein/PAS domain S-box-containing protein</fullName>
    </submittedName>
</protein>
<evidence type="ECO:0000313" key="7">
    <source>
        <dbReference type="EMBL" id="MBB4245729.1"/>
    </source>
</evidence>
<dbReference type="CDD" id="cd00130">
    <property type="entry name" value="PAS"/>
    <property type="match status" value="2"/>
</dbReference>
<dbReference type="InterPro" id="IPR001610">
    <property type="entry name" value="PAC"/>
</dbReference>
<dbReference type="InterPro" id="IPR013655">
    <property type="entry name" value="PAS_fold_3"/>
</dbReference>
<comment type="catalytic activity">
    <reaction evidence="1">
        <text>3',3'-c-di-GMP + H2O = 5'-phosphoguanylyl(3'-&gt;5')guanosine + H(+)</text>
        <dbReference type="Rhea" id="RHEA:24902"/>
        <dbReference type="ChEBI" id="CHEBI:15377"/>
        <dbReference type="ChEBI" id="CHEBI:15378"/>
        <dbReference type="ChEBI" id="CHEBI:58754"/>
        <dbReference type="ChEBI" id="CHEBI:58805"/>
        <dbReference type="EC" id="3.1.4.52"/>
    </reaction>
    <physiologicalReaction direction="left-to-right" evidence="1">
        <dbReference type="Rhea" id="RHEA:24903"/>
    </physiologicalReaction>
</comment>
<dbReference type="SMART" id="SM00052">
    <property type="entry name" value="EAL"/>
    <property type="match status" value="1"/>
</dbReference>
<evidence type="ECO:0000259" key="3">
    <source>
        <dbReference type="PROSITE" id="PS50112"/>
    </source>
</evidence>
<gene>
    <name evidence="7" type="ORF">GGD90_000078</name>
</gene>
<evidence type="ECO:0000259" key="5">
    <source>
        <dbReference type="PROSITE" id="PS50883"/>
    </source>
</evidence>
<keyword evidence="8" id="KW-1185">Reference proteome</keyword>
<reference evidence="7 8" key="1">
    <citation type="submission" date="2020-08" db="EMBL/GenBank/DDBJ databases">
        <title>Genome sequencing of Purple Non-Sulfur Bacteria from various extreme environments.</title>
        <authorList>
            <person name="Mayer M."/>
        </authorList>
    </citation>
    <scope>NUCLEOTIDE SEQUENCE [LARGE SCALE GENOMIC DNA]</scope>
    <source>
        <strain evidence="7 8">2761</strain>
    </source>
</reference>
<dbReference type="PROSITE" id="PS50883">
    <property type="entry name" value="EAL"/>
    <property type="match status" value="1"/>
</dbReference>
<dbReference type="Gene3D" id="3.30.70.270">
    <property type="match status" value="1"/>
</dbReference>
<dbReference type="SUPFAM" id="SSF141868">
    <property type="entry name" value="EAL domain-like"/>
    <property type="match status" value="1"/>
</dbReference>
<evidence type="ECO:0000256" key="2">
    <source>
        <dbReference type="SAM" id="Phobius"/>
    </source>
</evidence>
<dbReference type="GO" id="GO:0071732">
    <property type="term" value="P:cellular response to nitric oxide"/>
    <property type="evidence" value="ECO:0007669"/>
    <property type="project" value="UniProtKB-ARBA"/>
</dbReference>
<dbReference type="InterPro" id="IPR035965">
    <property type="entry name" value="PAS-like_dom_sf"/>
</dbReference>
<feature type="domain" description="PAC" evidence="4">
    <location>
        <begin position="415"/>
        <end position="467"/>
    </location>
</feature>
<dbReference type="InterPro" id="IPR043128">
    <property type="entry name" value="Rev_trsase/Diguanyl_cyclase"/>
</dbReference>
<dbReference type="Pfam" id="PF12860">
    <property type="entry name" value="PAS_7"/>
    <property type="match status" value="2"/>
</dbReference>
<dbReference type="InterPro" id="IPR035919">
    <property type="entry name" value="EAL_sf"/>
</dbReference>
<dbReference type="CDD" id="cd01948">
    <property type="entry name" value="EAL"/>
    <property type="match status" value="1"/>
</dbReference>
<dbReference type="RefSeq" id="WP_184414875.1">
    <property type="nucleotide sequence ID" value="NZ_JACIGE010000001.1"/>
</dbReference>
<dbReference type="PANTHER" id="PTHR44757:SF2">
    <property type="entry name" value="BIOFILM ARCHITECTURE MAINTENANCE PROTEIN MBAA"/>
    <property type="match status" value="1"/>
</dbReference>
<dbReference type="Proteomes" id="UP000587070">
    <property type="component" value="Unassembled WGS sequence"/>
</dbReference>
<dbReference type="GO" id="GO:0071111">
    <property type="term" value="F:cyclic-guanylate-specific phosphodiesterase activity"/>
    <property type="evidence" value="ECO:0007669"/>
    <property type="project" value="UniProtKB-EC"/>
</dbReference>
<dbReference type="InterPro" id="IPR052155">
    <property type="entry name" value="Biofilm_reg_signaling"/>
</dbReference>
<dbReference type="InterPro" id="IPR001633">
    <property type="entry name" value="EAL_dom"/>
</dbReference>
<keyword evidence="2" id="KW-0812">Transmembrane</keyword>
<dbReference type="NCBIfam" id="TIGR00254">
    <property type="entry name" value="GGDEF"/>
    <property type="match status" value="1"/>
</dbReference>
<feature type="domain" description="PAS" evidence="3">
    <location>
        <begin position="363"/>
        <end position="406"/>
    </location>
</feature>
<feature type="domain" description="EAL" evidence="5">
    <location>
        <begin position="1017"/>
        <end position="1271"/>
    </location>
</feature>